<dbReference type="Proteomes" id="UP000678499">
    <property type="component" value="Unassembled WGS sequence"/>
</dbReference>
<dbReference type="HAMAP" id="MF_03111">
    <property type="entry name" value="Coq4"/>
    <property type="match status" value="1"/>
</dbReference>
<keyword evidence="9" id="KW-0472">Membrane</keyword>
<dbReference type="Pfam" id="PF10243">
    <property type="entry name" value="MIP-T3"/>
    <property type="match status" value="1"/>
</dbReference>
<feature type="binding site" evidence="9">
    <location>
        <position position="247"/>
    </location>
    <ligand>
        <name>Zn(2+)</name>
        <dbReference type="ChEBI" id="CHEBI:29105"/>
    </ligand>
</feature>
<evidence type="ECO:0000256" key="11">
    <source>
        <dbReference type="SAM" id="Coils"/>
    </source>
</evidence>
<organism evidence="14">
    <name type="scientific">Notodromas monacha</name>
    <dbReference type="NCBI Taxonomy" id="399045"/>
    <lineage>
        <taxon>Eukaryota</taxon>
        <taxon>Metazoa</taxon>
        <taxon>Ecdysozoa</taxon>
        <taxon>Arthropoda</taxon>
        <taxon>Crustacea</taxon>
        <taxon>Oligostraca</taxon>
        <taxon>Ostracoda</taxon>
        <taxon>Podocopa</taxon>
        <taxon>Podocopida</taxon>
        <taxon>Cypridocopina</taxon>
        <taxon>Cypridoidea</taxon>
        <taxon>Cyprididae</taxon>
        <taxon>Notodromas</taxon>
    </lineage>
</organism>
<dbReference type="GO" id="GO:0005930">
    <property type="term" value="C:axoneme"/>
    <property type="evidence" value="ECO:0007669"/>
    <property type="project" value="UniProtKB-SubCell"/>
</dbReference>
<keyword evidence="6" id="KW-0206">Cytoskeleton</keyword>
<feature type="compositionally biased region" description="Polar residues" evidence="12">
    <location>
        <begin position="1055"/>
        <end position="1066"/>
    </location>
</feature>
<dbReference type="GO" id="GO:0036064">
    <property type="term" value="C:ciliary basal body"/>
    <property type="evidence" value="ECO:0007669"/>
    <property type="project" value="TreeGrafter"/>
</dbReference>
<dbReference type="GO" id="GO:0060271">
    <property type="term" value="P:cilium assembly"/>
    <property type="evidence" value="ECO:0007669"/>
    <property type="project" value="TreeGrafter"/>
</dbReference>
<dbReference type="EMBL" id="OA883307">
    <property type="protein sequence ID" value="CAD7278565.1"/>
    <property type="molecule type" value="Genomic_DNA"/>
</dbReference>
<comment type="function">
    <text evidence="9">Lyase that catalyzes the C1-decarboxylation of 4-hydroxy-3-methoxy-5-(all-trans-polyprenyl)benzoic acid into 2-methoxy-6-(all-trans-polyprenyl)phenol during ubiquinone biosynthesis.</text>
</comment>
<dbReference type="Pfam" id="PF00013">
    <property type="entry name" value="KH_1"/>
    <property type="match status" value="2"/>
</dbReference>
<evidence type="ECO:0000256" key="8">
    <source>
        <dbReference type="ARBA" id="ARBA00043971"/>
    </source>
</evidence>
<keyword evidence="15" id="KW-1185">Reference proteome</keyword>
<comment type="pathway">
    <text evidence="9">Cofactor biosynthesis; ubiquinone biosynthesis.</text>
</comment>
<dbReference type="PANTHER" id="PTHR31363:SF0">
    <property type="entry name" value="TRAF3-INTERACTING PROTEIN 1"/>
    <property type="match status" value="1"/>
</dbReference>
<dbReference type="SUPFAM" id="SSF54791">
    <property type="entry name" value="Eukaryotic type KH-domain (KH-domain type I)"/>
    <property type="match status" value="2"/>
</dbReference>
<dbReference type="GO" id="GO:0048731">
    <property type="term" value="P:system development"/>
    <property type="evidence" value="ECO:0007669"/>
    <property type="project" value="UniProtKB-ARBA"/>
</dbReference>
<dbReference type="PANTHER" id="PTHR31363">
    <property type="entry name" value="TRAF3-INTERACTING PROTEIN 1"/>
    <property type="match status" value="1"/>
</dbReference>
<feature type="compositionally biased region" description="Basic and acidic residues" evidence="12">
    <location>
        <begin position="494"/>
        <end position="517"/>
    </location>
</feature>
<keyword evidence="9" id="KW-0862">Zinc</keyword>
<dbReference type="Pfam" id="PF05019">
    <property type="entry name" value="Coq4"/>
    <property type="match status" value="1"/>
</dbReference>
<evidence type="ECO:0000256" key="12">
    <source>
        <dbReference type="SAM" id="MobiDB-lite"/>
    </source>
</evidence>
<dbReference type="Gene3D" id="1.10.418.50">
    <property type="entry name" value="Microtubule-binding protein MIP-T3"/>
    <property type="match status" value="1"/>
</dbReference>
<keyword evidence="5 11" id="KW-0175">Coiled coil</keyword>
<dbReference type="GO" id="GO:0031314">
    <property type="term" value="C:extrinsic component of mitochondrial inner membrane"/>
    <property type="evidence" value="ECO:0007669"/>
    <property type="project" value="UniProtKB-UniRule"/>
</dbReference>
<sequence>MAFGNVRKSTVSLEFPRKLGDLNTVLERVERENRSELVNFRISEPNSLLKEVMSRSILFRKAWHLRQSVSPRRFLYHDPDHDHIEDASVQDRRILYEHHIPTTLAQKALLALGTTIGGLMNPARGEVPRVAQCSTDFIAVNGETTGMFALRAMHKKMLDDDEGRQILMDRPRINTTHVDYDRLRKLDKSTLGATYVDFLDRHNLDPDGRLPVRYVDDDELSYVMQRYRDIHDVTHAVFGMDVKLLGEVAIKWIEGIQTGLPMCLGGALLAPLRFRPKTRQKYVSEVLPWALENGFKSKLLLNAYFEKRWEQNVGDFRREFCITEFPGSTSIFVFVSSVPFPFSAIMADVSAKVVAQTQEALGKYVKKPPLSEKLLKKPPFRFLHDVVKAVMVETGFFDGLYTPDELNSDLVKEKEAKIAFLQKAINVLSIATGETIAAKPSKIVAGHEVEKTNEFLQALGKALSKKVEFDVKSINPKYVTSSKDAVARVLAGEKPGEKKKATKDKPAAKETGKEKAGAKPTAKPKPEDEKKKRPTVAHVKSKEKKPVNEKSKKPLAKSKESPVRESLAAKTSLDSPLEEVNGGIMGFGDTVPSSPSHIGQIPGDEDVETFGVVEKAIDELNAISGSQSNIEVTEEYQPNEQSLVNSDEVAFDDFRTEPERPTTSKAETFSLDAVFEDPALEPEAPSRISLRTAGERPQSRVHPTFIEEEAPVASRNAPKTAAPSRPVSRINTGVSRAASSRPRTGRPVSARPAPPRVRDKNEFVEDQSLHRPQTGRVANVMLVSAEKEEEDEDDNFVVQENGGDTGSEIAGLLSGDILSGQVEGEHGALVSQILATKTEMETQAGPGRSVEIVSFLNQVDVVRCTEMRIFLENCTQEKAEGAEATGFGAREREATSRDIASTQKAVQGLTRIANPLAHLMEYLQEDVEAMNKELEHWINEKNQCNQILKMQQREMDQGTEPLKTVLQELESSIVDQLDKISAIKASILRNEERIHRLLKSTGSSMAYQDGAGWGSQGGYQSHGGYGGGFGGGQMSGGGGGGGGGGSGYGNPGGMNKQTLTIPSSSVGRLIGRGGSKIRELQDTTNCQIKVVQGDAAGPGSTFVDVSYNNDDDFEHASSLIRQVTEETDAGRYQPRGGGGGGGGGGGNSYGGQAFSAAIPDNCVGLIIGKGGARIKEIENRVGCSVRVKNDGNGSHFAEVQGSEEQYKQVQDIINETVERQRNRQQY</sequence>
<dbReference type="GO" id="GO:0120539">
    <property type="term" value="F:4-hydroxy-3-methoxy-5-polyprenylbenzoate decarboxylase activity"/>
    <property type="evidence" value="ECO:0007669"/>
    <property type="project" value="UniProtKB-EC"/>
</dbReference>
<feature type="compositionally biased region" description="Gly residues" evidence="12">
    <location>
        <begin position="1036"/>
        <end position="1052"/>
    </location>
</feature>
<evidence type="ECO:0000313" key="14">
    <source>
        <dbReference type="EMBL" id="CAD7278565.1"/>
    </source>
</evidence>
<dbReference type="UniPathway" id="UPA00232"/>
<evidence type="ECO:0000256" key="3">
    <source>
        <dbReference type="ARBA" id="ARBA00022490"/>
    </source>
</evidence>
<dbReference type="GO" id="GO:0070507">
    <property type="term" value="P:regulation of microtubule cytoskeleton organization"/>
    <property type="evidence" value="ECO:0007669"/>
    <property type="project" value="TreeGrafter"/>
</dbReference>
<feature type="region of interest" description="Disordered" evidence="12">
    <location>
        <begin position="1036"/>
        <end position="1066"/>
    </location>
</feature>
<dbReference type="GO" id="GO:0010468">
    <property type="term" value="P:regulation of gene expression"/>
    <property type="evidence" value="ECO:0007669"/>
    <property type="project" value="UniProtKB-ARBA"/>
</dbReference>
<feature type="binding site" evidence="9">
    <location>
        <position position="235"/>
    </location>
    <ligand>
        <name>Zn(2+)</name>
        <dbReference type="ChEBI" id="CHEBI:29105"/>
    </ligand>
</feature>
<feature type="domain" description="K Homology" evidence="13">
    <location>
        <begin position="1053"/>
        <end position="1125"/>
    </location>
</feature>
<dbReference type="GO" id="GO:0008017">
    <property type="term" value="F:microtubule binding"/>
    <property type="evidence" value="ECO:0007669"/>
    <property type="project" value="InterPro"/>
</dbReference>
<name>A0A7R9BNG8_9CRUS</name>
<keyword evidence="10" id="KW-0694">RNA-binding</keyword>
<feature type="compositionally biased region" description="Basic and acidic residues" evidence="12">
    <location>
        <begin position="544"/>
        <end position="563"/>
    </location>
</feature>
<dbReference type="InterPro" id="IPR040468">
    <property type="entry name" value="TRAF3IP1_N"/>
</dbReference>
<dbReference type="InterPro" id="IPR018799">
    <property type="entry name" value="TRAF3IP1"/>
</dbReference>
<keyword evidence="9" id="KW-0479">Metal-binding</keyword>
<evidence type="ECO:0000256" key="9">
    <source>
        <dbReference type="HAMAP-Rule" id="MF_03111"/>
    </source>
</evidence>
<dbReference type="GO" id="GO:0030992">
    <property type="term" value="C:intraciliary transport particle B"/>
    <property type="evidence" value="ECO:0007669"/>
    <property type="project" value="TreeGrafter"/>
</dbReference>
<dbReference type="GO" id="GO:0008270">
    <property type="term" value="F:zinc ion binding"/>
    <property type="evidence" value="ECO:0007669"/>
    <property type="project" value="UniProtKB-UniRule"/>
</dbReference>
<feature type="domain" description="K Homology" evidence="13">
    <location>
        <begin position="1150"/>
        <end position="1218"/>
    </location>
</feature>
<dbReference type="FunFam" id="1.10.418.50:FF:000001">
    <property type="entry name" value="TRAF3-interacting protein 1 isoform X1"/>
    <property type="match status" value="1"/>
</dbReference>
<evidence type="ECO:0000256" key="4">
    <source>
        <dbReference type="ARBA" id="ARBA00022794"/>
    </source>
</evidence>
<comment type="catalytic activity">
    <reaction evidence="9">
        <text>a 4-hydroxy-3-methoxy-5-(all-trans-polyprenyl)benzoate + H(+) = a 2-methoxy-6-(all-trans-polyprenyl)phenol + CO2</text>
        <dbReference type="Rhea" id="RHEA:81179"/>
        <dbReference type="Rhea" id="RHEA-COMP:9551"/>
        <dbReference type="Rhea" id="RHEA-COMP:10931"/>
        <dbReference type="ChEBI" id="CHEBI:15378"/>
        <dbReference type="ChEBI" id="CHEBI:16526"/>
        <dbReference type="ChEBI" id="CHEBI:62731"/>
        <dbReference type="ChEBI" id="CHEBI:84443"/>
        <dbReference type="EC" id="4.1.1.130"/>
    </reaction>
</comment>
<keyword evidence="7" id="KW-0966">Cell projection</keyword>
<keyword evidence="9" id="KW-0496">Mitochondrion</keyword>
<feature type="binding site" evidence="9">
    <location>
        <position position="232"/>
    </location>
    <ligand>
        <name>Zn(2+)</name>
        <dbReference type="ChEBI" id="CHEBI:29105"/>
    </ligand>
</feature>
<protein>
    <recommendedName>
        <fullName evidence="9">Ubiquinone biosynthesis protein COQ4 homolog, mitochondrial</fullName>
    </recommendedName>
    <alternativeName>
        <fullName evidence="9">4-hydroxy-3-methoxy-5-polyprenylbenzoate decarboxylase</fullName>
        <ecNumber evidence="9">4.1.1.130</ecNumber>
    </alternativeName>
    <alternativeName>
        <fullName evidence="9">Coenzyme Q biosynthesis protein 4 homolog</fullName>
    </alternativeName>
</protein>
<dbReference type="InterPro" id="IPR004088">
    <property type="entry name" value="KH_dom_type_1"/>
</dbReference>
<dbReference type="Gene3D" id="3.30.1370.10">
    <property type="entry name" value="K Homology domain, type 1"/>
    <property type="match status" value="2"/>
</dbReference>
<dbReference type="InterPro" id="IPR004087">
    <property type="entry name" value="KH_dom"/>
</dbReference>
<feature type="region of interest" description="Disordered" evidence="12">
    <location>
        <begin position="490"/>
        <end position="597"/>
    </location>
</feature>
<evidence type="ECO:0000259" key="13">
    <source>
        <dbReference type="SMART" id="SM00322"/>
    </source>
</evidence>
<comment type="cofactor">
    <cofactor evidence="9">
        <name>Zn(2+)</name>
        <dbReference type="ChEBI" id="CHEBI:29105"/>
    </cofactor>
</comment>
<dbReference type="InterPro" id="IPR007715">
    <property type="entry name" value="Coq4"/>
</dbReference>
<comment type="similarity">
    <text evidence="8">Belongs to the TRAF3IP1 family.</text>
</comment>
<keyword evidence="4" id="KW-0970">Cilium biogenesis/degradation</keyword>
<evidence type="ECO:0000256" key="1">
    <source>
        <dbReference type="ARBA" id="ARBA00004120"/>
    </source>
</evidence>
<dbReference type="EC" id="4.1.1.130" evidence="9"/>
<comment type="similarity">
    <text evidence="9">Belongs to the COQ4 family.</text>
</comment>
<keyword evidence="9" id="KW-0456">Lyase</keyword>
<keyword evidence="9" id="KW-0999">Mitochondrion inner membrane</keyword>
<dbReference type="AlphaFoldDB" id="A0A7R9BNG8"/>
<comment type="subcellular location">
    <subcellularLocation>
        <location evidence="2">Cytoplasm</location>
        <location evidence="2">Cytoskeleton</location>
        <location evidence="2">Cilium axoneme</location>
    </subcellularLocation>
    <subcellularLocation>
        <location evidence="1">Cytoplasm</location>
        <location evidence="1">Cytoskeleton</location>
        <location evidence="1">Cilium basal body</location>
    </subcellularLocation>
    <subcellularLocation>
        <location evidence="9">Mitochondrion inner membrane</location>
        <topology evidence="9">Peripheral membrane protein</topology>
        <orientation evidence="9">Matrix side</orientation>
    </subcellularLocation>
</comment>
<evidence type="ECO:0000256" key="5">
    <source>
        <dbReference type="ARBA" id="ARBA00023054"/>
    </source>
</evidence>
<dbReference type="EMBL" id="CAJPEX010001270">
    <property type="protein sequence ID" value="CAG0918717.1"/>
    <property type="molecule type" value="Genomic_DNA"/>
</dbReference>
<accession>A0A7R9BNG8</accession>
<dbReference type="GO" id="GO:0048513">
    <property type="term" value="P:animal organ development"/>
    <property type="evidence" value="ECO:0007669"/>
    <property type="project" value="UniProtKB-ARBA"/>
</dbReference>
<dbReference type="PROSITE" id="PS50084">
    <property type="entry name" value="KH_TYPE_1"/>
    <property type="match status" value="2"/>
</dbReference>
<feature type="compositionally biased region" description="Basic residues" evidence="12">
    <location>
        <begin position="532"/>
        <end position="543"/>
    </location>
</feature>
<evidence type="ECO:0000256" key="6">
    <source>
        <dbReference type="ARBA" id="ARBA00023212"/>
    </source>
</evidence>
<keyword evidence="3" id="KW-0963">Cytoplasm</keyword>
<dbReference type="GO" id="GO:0003723">
    <property type="term" value="F:RNA binding"/>
    <property type="evidence" value="ECO:0007669"/>
    <property type="project" value="UniProtKB-UniRule"/>
</dbReference>
<dbReference type="InterPro" id="IPR027540">
    <property type="entry name" value="Coq4_euk"/>
</dbReference>
<dbReference type="CDD" id="cd00105">
    <property type="entry name" value="KH-I"/>
    <property type="match status" value="2"/>
</dbReference>
<feature type="binding site" evidence="9">
    <location>
        <position position="231"/>
    </location>
    <ligand>
        <name>Zn(2+)</name>
        <dbReference type="ChEBI" id="CHEBI:29105"/>
    </ligand>
</feature>
<dbReference type="InterPro" id="IPR041476">
    <property type="entry name" value="TRAF3IP1_C"/>
</dbReference>
<dbReference type="Pfam" id="PF17749">
    <property type="entry name" value="MIP-T3_C"/>
    <property type="match status" value="1"/>
</dbReference>
<dbReference type="SMART" id="SM00322">
    <property type="entry name" value="KH"/>
    <property type="match status" value="2"/>
</dbReference>
<evidence type="ECO:0000256" key="7">
    <source>
        <dbReference type="ARBA" id="ARBA00023273"/>
    </source>
</evidence>
<evidence type="ECO:0000313" key="15">
    <source>
        <dbReference type="Proteomes" id="UP000678499"/>
    </source>
</evidence>
<reference evidence="14" key="1">
    <citation type="submission" date="2020-11" db="EMBL/GenBank/DDBJ databases">
        <authorList>
            <person name="Tran Van P."/>
        </authorList>
    </citation>
    <scope>NUCLEOTIDE SEQUENCE</scope>
</reference>
<dbReference type="OrthoDB" id="4249at2759"/>
<feature type="coiled-coil region" evidence="11">
    <location>
        <begin position="920"/>
        <end position="947"/>
    </location>
</feature>
<evidence type="ECO:0000256" key="2">
    <source>
        <dbReference type="ARBA" id="ARBA00004430"/>
    </source>
</evidence>
<evidence type="ECO:0000256" key="10">
    <source>
        <dbReference type="PROSITE-ProRule" id="PRU00117"/>
    </source>
</evidence>
<feature type="region of interest" description="Disordered" evidence="12">
    <location>
        <begin position="705"/>
        <end position="761"/>
    </location>
</feature>
<dbReference type="InterPro" id="IPR042576">
    <property type="entry name" value="TRAF3IP1_N_sf"/>
</dbReference>
<dbReference type="GO" id="GO:0042073">
    <property type="term" value="P:intraciliary transport"/>
    <property type="evidence" value="ECO:0007669"/>
    <property type="project" value="TreeGrafter"/>
</dbReference>
<keyword evidence="9" id="KW-0831">Ubiquinone biosynthesis</keyword>
<comment type="subunit">
    <text evidence="9">Component of a multi-subunit COQ enzyme complex.</text>
</comment>
<feature type="compositionally biased region" description="Polar residues" evidence="12">
    <location>
        <begin position="729"/>
        <end position="742"/>
    </location>
</feature>
<proteinExistence type="inferred from homology"/>
<gene>
    <name evidence="14" type="ORF">NMOB1V02_LOCUS6264</name>
</gene>
<dbReference type="InterPro" id="IPR036612">
    <property type="entry name" value="KH_dom_type_1_sf"/>
</dbReference>